<proteinExistence type="predicted"/>
<dbReference type="InterPro" id="IPR053918">
    <property type="entry name" value="DUF6980"/>
</dbReference>
<keyword evidence="3" id="KW-1185">Reference proteome</keyword>
<protein>
    <recommendedName>
        <fullName evidence="1">DUF6980 domain-containing protein</fullName>
    </recommendedName>
</protein>
<dbReference type="AlphaFoldDB" id="A0A1C0YBS2"/>
<dbReference type="RefSeq" id="WP_066545783.1">
    <property type="nucleotide sequence ID" value="NZ_MASJ01000023.1"/>
</dbReference>
<dbReference type="STRING" id="33978.A6M13_03415"/>
<organism evidence="2 3">
    <name type="scientific">Caryophanon tenue</name>
    <dbReference type="NCBI Taxonomy" id="33978"/>
    <lineage>
        <taxon>Bacteria</taxon>
        <taxon>Bacillati</taxon>
        <taxon>Bacillota</taxon>
        <taxon>Bacilli</taxon>
        <taxon>Bacillales</taxon>
        <taxon>Caryophanaceae</taxon>
        <taxon>Caryophanon</taxon>
    </lineage>
</organism>
<comment type="caution">
    <text evidence="2">The sequence shown here is derived from an EMBL/GenBank/DDBJ whole genome shotgun (WGS) entry which is preliminary data.</text>
</comment>
<dbReference type="EMBL" id="MASJ01000023">
    <property type="protein sequence ID" value="OCS84636.1"/>
    <property type="molecule type" value="Genomic_DNA"/>
</dbReference>
<dbReference type="Pfam" id="PF22400">
    <property type="entry name" value="DUF6980"/>
    <property type="match status" value="1"/>
</dbReference>
<dbReference type="Proteomes" id="UP000093199">
    <property type="component" value="Unassembled WGS sequence"/>
</dbReference>
<evidence type="ECO:0000313" key="2">
    <source>
        <dbReference type="EMBL" id="OCS84636.1"/>
    </source>
</evidence>
<evidence type="ECO:0000313" key="3">
    <source>
        <dbReference type="Proteomes" id="UP000093199"/>
    </source>
</evidence>
<evidence type="ECO:0000259" key="1">
    <source>
        <dbReference type="Pfam" id="PF22400"/>
    </source>
</evidence>
<accession>A0A1C0YBS2</accession>
<sequence length="64" mass="7503">MKDFCCEYMDYHANFKCDIHENPYDCPDKIIIFDEKSNEYGIIIHDGGSSQIEINFCPWCGAKF</sequence>
<reference evidence="2 3" key="1">
    <citation type="submission" date="2016-07" db="EMBL/GenBank/DDBJ databases">
        <title>Caryophanon tenue genome sequencing.</title>
        <authorList>
            <person name="Verma A."/>
            <person name="Pal Y."/>
            <person name="Krishnamurthi S."/>
        </authorList>
    </citation>
    <scope>NUCLEOTIDE SEQUENCE [LARGE SCALE GENOMIC DNA]</scope>
    <source>
        <strain evidence="2 3">DSM 14152</strain>
    </source>
</reference>
<gene>
    <name evidence="2" type="ORF">A6M13_03415</name>
</gene>
<name>A0A1C0YBS2_9BACL</name>
<feature type="domain" description="DUF6980" evidence="1">
    <location>
        <begin position="4"/>
        <end position="64"/>
    </location>
</feature>
<dbReference type="OrthoDB" id="4206464at2"/>